<dbReference type="EnsemblMetazoa" id="AALFPA23_016441.R23972">
    <property type="protein sequence ID" value="AALFPA23_016441.P23972"/>
    <property type="gene ID" value="AALFPA23_016441"/>
</dbReference>
<name>A0ABM1Z9V3_AEDAL</name>
<protein>
    <recommendedName>
        <fullName evidence="4">SAM domain-containing protein</fullName>
    </recommendedName>
</protein>
<proteinExistence type="predicted"/>
<keyword evidence="3" id="KW-1185">Reference proteome</keyword>
<feature type="compositionally biased region" description="Polar residues" evidence="1">
    <location>
        <begin position="241"/>
        <end position="250"/>
    </location>
</feature>
<accession>A0ABM1Z9V3</accession>
<dbReference type="RefSeq" id="XP_029708424.1">
    <property type="nucleotide sequence ID" value="XM_029852564.2"/>
</dbReference>
<organism evidence="2 3">
    <name type="scientific">Aedes albopictus</name>
    <name type="common">Asian tiger mosquito</name>
    <name type="synonym">Stegomyia albopicta</name>
    <dbReference type="NCBI Taxonomy" id="7160"/>
    <lineage>
        <taxon>Eukaryota</taxon>
        <taxon>Metazoa</taxon>
        <taxon>Ecdysozoa</taxon>
        <taxon>Arthropoda</taxon>
        <taxon>Hexapoda</taxon>
        <taxon>Insecta</taxon>
        <taxon>Pterygota</taxon>
        <taxon>Neoptera</taxon>
        <taxon>Endopterygota</taxon>
        <taxon>Diptera</taxon>
        <taxon>Nematocera</taxon>
        <taxon>Culicoidea</taxon>
        <taxon>Culicidae</taxon>
        <taxon>Culicinae</taxon>
        <taxon>Aedini</taxon>
        <taxon>Aedes</taxon>
        <taxon>Stegomyia</taxon>
    </lineage>
</organism>
<evidence type="ECO:0000313" key="3">
    <source>
        <dbReference type="Proteomes" id="UP000069940"/>
    </source>
</evidence>
<reference evidence="2" key="2">
    <citation type="submission" date="2025-05" db="UniProtKB">
        <authorList>
            <consortium name="EnsemblMetazoa"/>
        </authorList>
    </citation>
    <scope>IDENTIFICATION</scope>
    <source>
        <strain evidence="2">Foshan</strain>
    </source>
</reference>
<reference evidence="3" key="1">
    <citation type="journal article" date="2015" name="Proc. Natl. Acad. Sci. U.S.A.">
        <title>Genome sequence of the Asian Tiger mosquito, Aedes albopictus, reveals insights into its biology, genetics, and evolution.</title>
        <authorList>
            <person name="Chen X.G."/>
            <person name="Jiang X."/>
            <person name="Gu J."/>
            <person name="Xu M."/>
            <person name="Wu Y."/>
            <person name="Deng Y."/>
            <person name="Zhang C."/>
            <person name="Bonizzoni M."/>
            <person name="Dermauw W."/>
            <person name="Vontas J."/>
            <person name="Armbruster P."/>
            <person name="Huang X."/>
            <person name="Yang Y."/>
            <person name="Zhang H."/>
            <person name="He W."/>
            <person name="Peng H."/>
            <person name="Liu Y."/>
            <person name="Wu K."/>
            <person name="Chen J."/>
            <person name="Lirakis M."/>
            <person name="Topalis P."/>
            <person name="Van Leeuwen T."/>
            <person name="Hall A.B."/>
            <person name="Jiang X."/>
            <person name="Thorpe C."/>
            <person name="Mueller R.L."/>
            <person name="Sun C."/>
            <person name="Waterhouse R.M."/>
            <person name="Yan G."/>
            <person name="Tu Z.J."/>
            <person name="Fang X."/>
            <person name="James A.A."/>
        </authorList>
    </citation>
    <scope>NUCLEOTIDE SEQUENCE [LARGE SCALE GENOMIC DNA]</scope>
    <source>
        <strain evidence="3">Foshan</strain>
    </source>
</reference>
<sequence>MPMPTPSAFSRFSKMASNSENIVEELIEVEVLLDQDVLNLLKSFNLSDQAIEQFLTNGYDIASLSIIEREEVEALLPPPLLADRTKSIDGLNKWRISQGLRPVSKPLKEICQSSSSYKNGASSKTSLGARPRAEWTAQNLISRSKKGIQILEQFKTTNILSKKDRIFITHLIVDEFTDEFGKLTREELINRSAELSVLFPTTEQHIWYQPAFCRDPSGKKIKFGRVPKGCLYDRNNNYLSSGNKVTKTPTSNPPRPDQQENPTLQLDVNITEEAVTAYQESKRWFKHHHDEWEDLKRRWEATSTVRLYEIGKLEVPSYQSILEEYPVLRTGDGYQLVKVDFHQKFPEKVDLLFNRFVDFRTRAQVVFSNEVSPQGKPLCDFLNHDDLNDDSRDCITATLILYVWPSVVMRLPNGAKWKPSLQEVCDSSIVFMKSLTEYETELARLHNQNRKRGLPDYPVIVVVGEDIRGANQFIVCFNDIAYKAETFLKALDITFKIYKAYGIAFPLEATGPWQFIASYFYDFDVPNDRYKARTLMLISTLRNHLPSK</sequence>
<evidence type="ECO:0000313" key="2">
    <source>
        <dbReference type="EnsemblMetazoa" id="AALFPA23_016441.P23972"/>
    </source>
</evidence>
<evidence type="ECO:0008006" key="4">
    <source>
        <dbReference type="Google" id="ProtNLM"/>
    </source>
</evidence>
<dbReference type="Proteomes" id="UP000069940">
    <property type="component" value="Unassembled WGS sequence"/>
</dbReference>
<dbReference type="GeneID" id="109622686"/>
<evidence type="ECO:0000256" key="1">
    <source>
        <dbReference type="SAM" id="MobiDB-lite"/>
    </source>
</evidence>
<feature type="region of interest" description="Disordered" evidence="1">
    <location>
        <begin position="241"/>
        <end position="262"/>
    </location>
</feature>